<dbReference type="EMBL" id="LC332918">
    <property type="protein sequence ID" value="BBB16477.1"/>
    <property type="molecule type" value="Genomic_DNA"/>
</dbReference>
<evidence type="ECO:0000313" key="1">
    <source>
        <dbReference type="EMBL" id="BBB16477.1"/>
    </source>
</evidence>
<organism evidence="1">
    <name type="scientific">Heliothis virescens ascovirus 3j</name>
    <dbReference type="NCBI Taxonomy" id="1561067"/>
    <lineage>
        <taxon>Viruses</taxon>
        <taxon>Varidnaviria</taxon>
        <taxon>Bamfordvirae</taxon>
        <taxon>Nucleocytoviricota</taxon>
        <taxon>Megaviricetes</taxon>
        <taxon>Pimascovirales</taxon>
        <taxon>Pimascovirales incertae sedis</taxon>
        <taxon>Ascoviridae</taxon>
        <taxon>Ascovirus</taxon>
    </lineage>
</organism>
<proteinExistence type="predicted"/>
<reference evidence="1" key="1">
    <citation type="submission" date="2017-10" db="EMBL/GenBank/DDBJ databases">
        <title>Ascovirus isolated from Spodoptera litura (Noctuidae: Lepidoptera) transmitted by generalist endoparasitoid Meteorus pulchricornis (Braconidae: Hymenoptera).</title>
        <authorList>
            <person name="Arai E."/>
            <person name="Ishii K."/>
            <person name="Ishii H."/>
            <person name="Kunimi Y."/>
            <person name="Inoue M.N."/>
            <person name="Makiyama N."/>
            <person name="Sagawa S."/>
            <person name="Nakai M."/>
        </authorList>
    </citation>
    <scope>NUCLEOTIDE SEQUENCE [LARGE SCALE GENOMIC DNA]</scope>
    <source>
        <strain evidence="1">ENT01</strain>
    </source>
</reference>
<name>A0A2Z5UZ84_9VIRU</name>
<sequence length="501" mass="57045">MLCTSCVSFISLTDTHQSDYNSSVFVDVTSKIILPVICKKYDYTQTVSTRALNRRTHPRLSINIYRTASNSEALYIRSYLLSGRSYFTVNMYGNEVNIYELLCANSDVSDAPKTYSDACEYLVNVLLRCECDWAIFDYCMRWMRLSGVDDIRTRLIVCNNINALLEDLVRVCRAFLENHPNIMMALRDTVELFKFQTQVTQLFRDIDDESAMLKFFADTYAAYRGVSSGDRLYDCEPGSALDFINSEVLKKSTLCELYERHEFYFVSLDELIVFNMFENKAFKKIVNRCRDALIAMIANSSRYKSCRGEIKMHVDLQFVLYAESNINANYIIAVLRSDPTGAFIEYPFGSLHTITAAVYRALYDLASELAVEDQEKLNRSIIVLGADTLNLTNKSENVEHKNFIDASRDDTISGSCCLIALAKRIWRRRSSLHSSTHSNTESTSVEFISGAEVSHTLVTADLYSKHYSFTEFDGSVDFKTKLIRNLVYTLRVAGELNSGGV</sequence>
<protein>
    <submittedName>
        <fullName evidence="1">Uncharacterized protein</fullName>
    </submittedName>
</protein>
<accession>A0A2Z5UZ84</accession>
<dbReference type="Proteomes" id="UP000317522">
    <property type="component" value="Segment"/>
</dbReference>